<comment type="caution">
    <text evidence="2">The sequence shown here is derived from an EMBL/GenBank/DDBJ whole genome shotgun (WGS) entry which is preliminary data.</text>
</comment>
<proteinExistence type="predicted"/>
<evidence type="ECO:0000313" key="2">
    <source>
        <dbReference type="EMBL" id="OWV33663.1"/>
    </source>
</evidence>
<dbReference type="InterPro" id="IPR013433">
    <property type="entry name" value="PHA_gran_rgn"/>
</dbReference>
<protein>
    <recommendedName>
        <fullName evidence="4">Polyhydroxyalkanoic acid system protein</fullName>
    </recommendedName>
</protein>
<feature type="region of interest" description="Disordered" evidence="1">
    <location>
        <begin position="1"/>
        <end position="22"/>
    </location>
</feature>
<dbReference type="Pfam" id="PF09650">
    <property type="entry name" value="PHA_gran_rgn"/>
    <property type="match status" value="1"/>
</dbReference>
<sequence>MRRADPHCASMERTFTQSVRHGLGREEAKRKLEEGLPNLLGLLPGGESRHQWDGDTMLLDYSALGQSASARLQVDDAEVVVTITVRGVLAAMGDKLSQMFGRGTKALLEDKSR</sequence>
<evidence type="ECO:0000256" key="1">
    <source>
        <dbReference type="SAM" id="MobiDB-lite"/>
    </source>
</evidence>
<gene>
    <name evidence="2" type="ORF">B5C34_09450</name>
</gene>
<dbReference type="EMBL" id="NFZT01000001">
    <property type="protein sequence ID" value="OWV33663.1"/>
    <property type="molecule type" value="Genomic_DNA"/>
</dbReference>
<organism evidence="2 3">
    <name type="scientific">Pacificimonas flava</name>
    <dbReference type="NCBI Taxonomy" id="1234595"/>
    <lineage>
        <taxon>Bacteria</taxon>
        <taxon>Pseudomonadati</taxon>
        <taxon>Pseudomonadota</taxon>
        <taxon>Alphaproteobacteria</taxon>
        <taxon>Sphingomonadales</taxon>
        <taxon>Sphingosinicellaceae</taxon>
        <taxon>Pacificimonas</taxon>
    </lineage>
</organism>
<name>A0A219B681_9SPHN</name>
<evidence type="ECO:0008006" key="4">
    <source>
        <dbReference type="Google" id="ProtNLM"/>
    </source>
</evidence>
<evidence type="ECO:0000313" key="3">
    <source>
        <dbReference type="Proteomes" id="UP000198462"/>
    </source>
</evidence>
<keyword evidence="3" id="KW-1185">Reference proteome</keyword>
<reference evidence="3" key="1">
    <citation type="submission" date="2017-05" db="EMBL/GenBank/DDBJ databases">
        <authorList>
            <person name="Lin X."/>
        </authorList>
    </citation>
    <scope>NUCLEOTIDE SEQUENCE [LARGE SCALE GENOMIC DNA]</scope>
    <source>
        <strain evidence="3">JLT2012</strain>
    </source>
</reference>
<dbReference type="Proteomes" id="UP000198462">
    <property type="component" value="Unassembled WGS sequence"/>
</dbReference>
<accession>A0A219B681</accession>
<dbReference type="AlphaFoldDB" id="A0A219B681"/>